<name>A5N1F6_CLOK5</name>
<dbReference type="PROSITE" id="PS51900">
    <property type="entry name" value="CB"/>
    <property type="match status" value="1"/>
</dbReference>
<dbReference type="InterPro" id="IPR013762">
    <property type="entry name" value="Integrase-like_cat_sf"/>
</dbReference>
<comment type="function">
    <text evidence="1">Site-specific tyrosine recombinase, which acts by catalyzing the cutting and rejoining of the recombining DNA molecules.</text>
</comment>
<keyword evidence="5" id="KW-0233">DNA recombination</keyword>
<dbReference type="CDD" id="cd01189">
    <property type="entry name" value="INT_ICEBs1_C_like"/>
    <property type="match status" value="1"/>
</dbReference>
<evidence type="ECO:0000259" key="8">
    <source>
        <dbReference type="PROSITE" id="PS51900"/>
    </source>
</evidence>
<dbReference type="Pfam" id="PF14659">
    <property type="entry name" value="Phage_int_SAM_3"/>
    <property type="match status" value="1"/>
</dbReference>
<dbReference type="PANTHER" id="PTHR30349:SF41">
    <property type="entry name" value="INTEGRASE_RECOMBINASE PROTEIN MJ0367-RELATED"/>
    <property type="match status" value="1"/>
</dbReference>
<dbReference type="InterPro" id="IPR050090">
    <property type="entry name" value="Tyrosine_recombinase_XerCD"/>
</dbReference>
<dbReference type="eggNOG" id="COG0582">
    <property type="taxonomic scope" value="Bacteria"/>
</dbReference>
<dbReference type="GO" id="GO:0006310">
    <property type="term" value="P:DNA recombination"/>
    <property type="evidence" value="ECO:0007669"/>
    <property type="project" value="UniProtKB-KW"/>
</dbReference>
<evidence type="ECO:0000256" key="5">
    <source>
        <dbReference type="ARBA" id="ARBA00023172"/>
    </source>
</evidence>
<dbReference type="Proteomes" id="UP000002411">
    <property type="component" value="Chromosome"/>
</dbReference>
<dbReference type="Gene3D" id="1.10.150.130">
    <property type="match status" value="1"/>
</dbReference>
<dbReference type="InterPro" id="IPR044068">
    <property type="entry name" value="CB"/>
</dbReference>
<reference evidence="9 10" key="1">
    <citation type="journal article" date="2008" name="Proc. Natl. Acad. Sci. U.S.A.">
        <title>The genome of Clostridium kluyveri, a strict anaerobe with unique metabolic features.</title>
        <authorList>
            <person name="Seedorf H."/>
            <person name="Fricke W.F."/>
            <person name="Veith B."/>
            <person name="Brueggemann H."/>
            <person name="Liesegang H."/>
            <person name="Strittmatter A."/>
            <person name="Miethke M."/>
            <person name="Buckel W."/>
            <person name="Hinderberger J."/>
            <person name="Li F."/>
            <person name="Hagemeier C."/>
            <person name="Thauer R.K."/>
            <person name="Gottschalk G."/>
        </authorList>
    </citation>
    <scope>NUCLEOTIDE SEQUENCE [LARGE SCALE GENOMIC DNA]</scope>
    <source>
        <strain evidence="10">ATCC 8527 / DSM 555 / NCIMB 10680</strain>
    </source>
</reference>
<dbReference type="Gene3D" id="1.10.443.10">
    <property type="entry name" value="Intergrase catalytic core"/>
    <property type="match status" value="1"/>
</dbReference>
<organism evidence="9 10">
    <name type="scientific">Clostridium kluyveri (strain ATCC 8527 / DSM 555 / NBRC 12016 / NCIMB 10680 / K1)</name>
    <dbReference type="NCBI Taxonomy" id="431943"/>
    <lineage>
        <taxon>Bacteria</taxon>
        <taxon>Bacillati</taxon>
        <taxon>Bacillota</taxon>
        <taxon>Clostridia</taxon>
        <taxon>Eubacteriales</taxon>
        <taxon>Clostridiaceae</taxon>
        <taxon>Clostridium</taxon>
    </lineage>
</organism>
<evidence type="ECO:0000313" key="10">
    <source>
        <dbReference type="Proteomes" id="UP000002411"/>
    </source>
</evidence>
<keyword evidence="4 6" id="KW-0238">DNA-binding</keyword>
<dbReference type="InterPro" id="IPR004107">
    <property type="entry name" value="Integrase_SAM-like_N"/>
</dbReference>
<evidence type="ECO:0000313" key="9">
    <source>
        <dbReference type="EMBL" id="EDK34952.1"/>
    </source>
</evidence>
<evidence type="ECO:0000256" key="2">
    <source>
        <dbReference type="ARBA" id="ARBA00008857"/>
    </source>
</evidence>
<dbReference type="KEGG" id="ckl:CKL_2943"/>
<dbReference type="GO" id="GO:0003677">
    <property type="term" value="F:DNA binding"/>
    <property type="evidence" value="ECO:0007669"/>
    <property type="project" value="UniProtKB-UniRule"/>
</dbReference>
<proteinExistence type="inferred from homology"/>
<protein>
    <submittedName>
        <fullName evidence="9">Integrase-related protein</fullName>
    </submittedName>
</protein>
<sequence>MASIEKRGDNSYRLTVSCGYDKKGKKIIKRKTINLSHIRPGKQLEEANKQWVLFKDEIEKGIYLDSGKITFEEFIKKWLKDYAEAELAPKTLYRYKELLYTRIIPALGHIKLNKLQPTHITEFYSNLREDGIRNDGKPGGLSERTILHHHRLISSILATAIQWGFILNNPALRLKAPKVEKKEARHFNIEETAYVLQLIENEPIKYKTMITLAIYGGMREGELTALTWSDINFDDCTIKINKSLQHLPGRDTFIKSTKTETTRLISIPISVMTLLKEYKRWQNTEKLKLGNLWHDSDALFTATDGKSIFPSTISKWFLKFIRKHNESIINDDKIPPKDKSKYLLKEVNFHGLRHTSATLLINQGVDITTVSKRLGHARTSTTTDIYSHSLQKADVEAADKLENLFNNEVNKAKKQL</sequence>
<feature type="domain" description="Core-binding (CB)" evidence="8">
    <location>
        <begin position="69"/>
        <end position="161"/>
    </location>
</feature>
<keyword evidence="10" id="KW-1185">Reference proteome</keyword>
<gene>
    <name evidence="9" type="ordered locus">CKL_2943</name>
</gene>
<dbReference type="InterPro" id="IPR002104">
    <property type="entry name" value="Integrase_catalytic"/>
</dbReference>
<dbReference type="STRING" id="431943.CKL_2943"/>
<evidence type="ECO:0000256" key="3">
    <source>
        <dbReference type="ARBA" id="ARBA00022908"/>
    </source>
</evidence>
<dbReference type="SUPFAM" id="SSF56349">
    <property type="entry name" value="DNA breaking-rejoining enzymes"/>
    <property type="match status" value="1"/>
</dbReference>
<feature type="domain" description="Tyr recombinase" evidence="7">
    <location>
        <begin position="182"/>
        <end position="399"/>
    </location>
</feature>
<dbReference type="EMBL" id="CP000673">
    <property type="protein sequence ID" value="EDK34952.1"/>
    <property type="molecule type" value="Genomic_DNA"/>
</dbReference>
<dbReference type="GO" id="GO:0015074">
    <property type="term" value="P:DNA integration"/>
    <property type="evidence" value="ECO:0007669"/>
    <property type="project" value="UniProtKB-KW"/>
</dbReference>
<evidence type="ECO:0000256" key="1">
    <source>
        <dbReference type="ARBA" id="ARBA00003283"/>
    </source>
</evidence>
<evidence type="ECO:0000256" key="4">
    <source>
        <dbReference type="ARBA" id="ARBA00023125"/>
    </source>
</evidence>
<dbReference type="AlphaFoldDB" id="A5N1F6"/>
<accession>A5N1F6</accession>
<dbReference type="InterPro" id="IPR010998">
    <property type="entry name" value="Integrase_recombinase_N"/>
</dbReference>
<dbReference type="Pfam" id="PF00589">
    <property type="entry name" value="Phage_integrase"/>
    <property type="match status" value="1"/>
</dbReference>
<evidence type="ECO:0000256" key="6">
    <source>
        <dbReference type="PROSITE-ProRule" id="PRU01248"/>
    </source>
</evidence>
<evidence type="ECO:0000259" key="7">
    <source>
        <dbReference type="PROSITE" id="PS51898"/>
    </source>
</evidence>
<dbReference type="RefSeq" id="WP_012103286.1">
    <property type="nucleotide sequence ID" value="NC_009706.1"/>
</dbReference>
<dbReference type="HOGENOM" id="CLU_027562_17_1_9"/>
<dbReference type="InterPro" id="IPR011010">
    <property type="entry name" value="DNA_brk_join_enz"/>
</dbReference>
<dbReference type="PROSITE" id="PS51898">
    <property type="entry name" value="TYR_RECOMBINASE"/>
    <property type="match status" value="1"/>
</dbReference>
<keyword evidence="3" id="KW-0229">DNA integration</keyword>
<dbReference type="PANTHER" id="PTHR30349">
    <property type="entry name" value="PHAGE INTEGRASE-RELATED"/>
    <property type="match status" value="1"/>
</dbReference>
<comment type="similarity">
    <text evidence="2">Belongs to the 'phage' integrase family.</text>
</comment>